<proteinExistence type="predicted"/>
<keyword evidence="1" id="KW-1185">Reference proteome</keyword>
<dbReference type="Proteomes" id="UP000504634">
    <property type="component" value="Unplaced"/>
</dbReference>
<organism evidence="1 2">
    <name type="scientific">Drosophila lebanonensis</name>
    <name type="common">Fruit fly</name>
    <name type="synonym">Scaptodrosophila lebanonensis</name>
    <dbReference type="NCBI Taxonomy" id="7225"/>
    <lineage>
        <taxon>Eukaryota</taxon>
        <taxon>Metazoa</taxon>
        <taxon>Ecdysozoa</taxon>
        <taxon>Arthropoda</taxon>
        <taxon>Hexapoda</taxon>
        <taxon>Insecta</taxon>
        <taxon>Pterygota</taxon>
        <taxon>Neoptera</taxon>
        <taxon>Endopterygota</taxon>
        <taxon>Diptera</taxon>
        <taxon>Brachycera</taxon>
        <taxon>Muscomorpha</taxon>
        <taxon>Ephydroidea</taxon>
        <taxon>Drosophilidae</taxon>
        <taxon>Scaptodrosophila</taxon>
    </lineage>
</organism>
<dbReference type="GeneID" id="115623866"/>
<dbReference type="PANTHER" id="PTHR21398:SF21">
    <property type="entry name" value="AGAP004005-PA"/>
    <property type="match status" value="1"/>
</dbReference>
<dbReference type="AlphaFoldDB" id="A0A6J2TGX1"/>
<reference evidence="2" key="1">
    <citation type="submission" date="2025-08" db="UniProtKB">
        <authorList>
            <consortium name="RefSeq"/>
        </authorList>
    </citation>
    <scope>IDENTIFICATION</scope>
    <source>
        <strain evidence="2">11010-0011.00</strain>
        <tissue evidence="2">Whole body</tissue>
    </source>
</reference>
<evidence type="ECO:0000313" key="1">
    <source>
        <dbReference type="Proteomes" id="UP000504634"/>
    </source>
</evidence>
<accession>A0A6J2TGX1</accession>
<gene>
    <name evidence="2" type="primary">LOC115623866</name>
</gene>
<dbReference type="RefSeq" id="XP_030374272.1">
    <property type="nucleotide sequence ID" value="XM_030518412.1"/>
</dbReference>
<dbReference type="Pfam" id="PF07841">
    <property type="entry name" value="DM4_12"/>
    <property type="match status" value="1"/>
</dbReference>
<protein>
    <submittedName>
        <fullName evidence="2">Uncharacterized protein LOC115623866</fullName>
    </submittedName>
</protein>
<name>A0A6J2TGX1_DROLE</name>
<dbReference type="SMART" id="SM00718">
    <property type="entry name" value="DM4_12"/>
    <property type="match status" value="1"/>
</dbReference>
<dbReference type="PANTHER" id="PTHR21398">
    <property type="entry name" value="AGAP007094-PA"/>
    <property type="match status" value="1"/>
</dbReference>
<sequence length="307" mass="34117">MLLPSRSSGSGDHLGRLSRSLIYVGHTPILQFIGGFGVPVQDSSIESVILGYVFRTQYFMPHNASDLPNYELRPQPITGRAASIYRWVLYRGIETLLEKVGLPGRSCLSALCSSSNDHLKRLSRSLIYPETAPTRLQFIGGIGIPVEDLHFESITSGYVLKAEYFLPINASELTHHYLRPQAITGREEDVSSSDSPFNYASIYRWMLYRGVETLLEKAGLPGQSCLLRVICEHAALPLSHESGLLAEILHIILTPSSSQDALAKHTDRDYLMAERFGRRGGDCRAAFAKKCKKSPMDFITMLIEVNG</sequence>
<dbReference type="InterPro" id="IPR006631">
    <property type="entry name" value="DM4_12"/>
</dbReference>
<dbReference type="OrthoDB" id="8186940at2759"/>
<evidence type="ECO:0000313" key="2">
    <source>
        <dbReference type="RefSeq" id="XP_030374272.1"/>
    </source>
</evidence>